<keyword evidence="7" id="KW-1185">Reference proteome</keyword>
<evidence type="ECO:0000256" key="1">
    <source>
        <dbReference type="ARBA" id="ARBA00007748"/>
    </source>
</evidence>
<dbReference type="InterPro" id="IPR035466">
    <property type="entry name" value="GlmS/AgaS_SIS"/>
</dbReference>
<dbReference type="GO" id="GO:0005886">
    <property type="term" value="C:plasma membrane"/>
    <property type="evidence" value="ECO:0007669"/>
    <property type="project" value="TreeGrafter"/>
</dbReference>
<keyword evidence="2" id="KW-0677">Repeat</keyword>
<comment type="catalytic activity">
    <reaction evidence="4">
        <text>D-galactosamine 6-phosphate + H2O = D-tagatopyranose 1-phosphate + NH4(+)</text>
        <dbReference type="Rhea" id="RHEA:47680"/>
        <dbReference type="ChEBI" id="CHEBI:15377"/>
        <dbReference type="ChEBI" id="CHEBI:28938"/>
        <dbReference type="ChEBI" id="CHEBI:71674"/>
        <dbReference type="ChEBI" id="CHEBI:138150"/>
    </reaction>
</comment>
<dbReference type="InterPro" id="IPR050303">
    <property type="entry name" value="GatZ_KbaZ_carbometab"/>
</dbReference>
<dbReference type="InterPro" id="IPR001347">
    <property type="entry name" value="SIS_dom"/>
</dbReference>
<dbReference type="Proteomes" id="UP000051006">
    <property type="component" value="Unassembled WGS sequence"/>
</dbReference>
<comment type="caution">
    <text evidence="6">The sequence shown here is derived from an EMBL/GenBank/DDBJ whole genome shotgun (WGS) entry which is preliminary data.</text>
</comment>
<dbReference type="PANTHER" id="PTHR32502">
    <property type="entry name" value="N-ACETYLGALACTOSAMINE PERMEASE II COMPONENT-RELATED"/>
    <property type="match status" value="1"/>
</dbReference>
<reference evidence="6 7" key="1">
    <citation type="journal article" date="2015" name="Genome Announc.">
        <title>Expanding the biotechnology potential of lactobacilli through comparative genomics of 213 strains and associated genera.</title>
        <authorList>
            <person name="Sun Z."/>
            <person name="Harris H.M."/>
            <person name="McCann A."/>
            <person name="Guo C."/>
            <person name="Argimon S."/>
            <person name="Zhang W."/>
            <person name="Yang X."/>
            <person name="Jeffery I.B."/>
            <person name="Cooney J.C."/>
            <person name="Kagawa T.F."/>
            <person name="Liu W."/>
            <person name="Song Y."/>
            <person name="Salvetti E."/>
            <person name="Wrobel A."/>
            <person name="Rasinkangas P."/>
            <person name="Parkhill J."/>
            <person name="Rea M.C."/>
            <person name="O'Sullivan O."/>
            <person name="Ritari J."/>
            <person name="Douillard F.P."/>
            <person name="Paul Ross R."/>
            <person name="Yang R."/>
            <person name="Briner A.E."/>
            <person name="Felis G.E."/>
            <person name="de Vos W.M."/>
            <person name="Barrangou R."/>
            <person name="Klaenhammer T.R."/>
            <person name="Caufield P.W."/>
            <person name="Cui Y."/>
            <person name="Zhang H."/>
            <person name="O'Toole P.W."/>
        </authorList>
    </citation>
    <scope>NUCLEOTIDE SEQUENCE [LARGE SCALE GENOMIC DNA]</scope>
    <source>
        <strain evidence="6 7">DSM 24716</strain>
    </source>
</reference>
<keyword evidence="6" id="KW-0413">Isomerase</keyword>
<dbReference type="CDD" id="cd05008">
    <property type="entry name" value="SIS_GlmS_GlmD_1"/>
    <property type="match status" value="1"/>
</dbReference>
<dbReference type="SUPFAM" id="SSF53697">
    <property type="entry name" value="SIS domain"/>
    <property type="match status" value="1"/>
</dbReference>
<keyword evidence="3" id="KW-0378">Hydrolase</keyword>
<accession>A0A0R2LCT6</accession>
<dbReference type="GO" id="GO:0016853">
    <property type="term" value="F:isomerase activity"/>
    <property type="evidence" value="ECO:0007669"/>
    <property type="project" value="UniProtKB-KW"/>
</dbReference>
<evidence type="ECO:0000256" key="2">
    <source>
        <dbReference type="ARBA" id="ARBA00022737"/>
    </source>
</evidence>
<proteinExistence type="inferred from homology"/>
<dbReference type="Pfam" id="PF01380">
    <property type="entry name" value="SIS"/>
    <property type="match status" value="1"/>
</dbReference>
<dbReference type="InterPro" id="IPR035464">
    <property type="entry name" value="SIS_AgaS"/>
</dbReference>
<protein>
    <submittedName>
        <fullName evidence="6">Phosphosugar isomerase</fullName>
    </submittedName>
</protein>
<comment type="similarity">
    <text evidence="1">Belongs to the SIS family. AgaS subfamily.</text>
</comment>
<feature type="domain" description="SIS" evidence="5">
    <location>
        <begin position="56"/>
        <end position="210"/>
    </location>
</feature>
<gene>
    <name evidence="6" type="ORF">IV57_GL002568</name>
</gene>
<dbReference type="GO" id="GO:0009401">
    <property type="term" value="P:phosphoenolpyruvate-dependent sugar phosphotransferase system"/>
    <property type="evidence" value="ECO:0007669"/>
    <property type="project" value="TreeGrafter"/>
</dbReference>
<dbReference type="GO" id="GO:0097367">
    <property type="term" value="F:carbohydrate derivative binding"/>
    <property type="evidence" value="ECO:0007669"/>
    <property type="project" value="InterPro"/>
</dbReference>
<dbReference type="EMBL" id="JQCF01000009">
    <property type="protein sequence ID" value="KRN99440.1"/>
    <property type="molecule type" value="Genomic_DNA"/>
</dbReference>
<dbReference type="Gene3D" id="3.40.50.10490">
    <property type="entry name" value="Glucose-6-phosphate isomerase like protein, domain 1"/>
    <property type="match status" value="2"/>
</dbReference>
<dbReference type="InterPro" id="IPR046348">
    <property type="entry name" value="SIS_dom_sf"/>
</dbReference>
<dbReference type="PROSITE" id="PS51464">
    <property type="entry name" value="SIS"/>
    <property type="match status" value="2"/>
</dbReference>
<dbReference type="AlphaFoldDB" id="A0A0R2LCT6"/>
<dbReference type="GO" id="GO:1901135">
    <property type="term" value="P:carbohydrate derivative metabolic process"/>
    <property type="evidence" value="ECO:0007669"/>
    <property type="project" value="InterPro"/>
</dbReference>
<feature type="domain" description="SIS" evidence="5">
    <location>
        <begin position="229"/>
        <end position="378"/>
    </location>
</feature>
<dbReference type="GO" id="GO:0016787">
    <property type="term" value="F:hydrolase activity"/>
    <property type="evidence" value="ECO:0007669"/>
    <property type="project" value="UniProtKB-KW"/>
</dbReference>
<evidence type="ECO:0000256" key="4">
    <source>
        <dbReference type="ARBA" id="ARBA00029292"/>
    </source>
</evidence>
<dbReference type="PANTHER" id="PTHR32502:SF3">
    <property type="entry name" value="D-GALACTOSAMINE-6-PHOSPHATE DEAMINASE AGAS-RELATED"/>
    <property type="match status" value="1"/>
</dbReference>
<sequence>MEKGFNIMFKKTDQELEKMGAIITTREIQQQPKLWQEAFDNYTAKKSEIDNFLDKVTSTFPNQKIRVIFTGAGTSAYVGDTLRPYLNRAGDTSHFVFETIPTTDIVSAPLDNLRSDDPTILVSFARSGNSPESVATVELAEKLIKNLYQITITCAPEGHLATKAENEDGNLLLLQPALSNDKGFAMTGSFSCMTLTAALIFDTSDEAKKAAWVDTMIKMGDEVISREDEIQAYADLDYDRITYLGSGSLSGLTREAQLKVLELTAGALTTIFDSSMGFRHGPKSYVNGKTIVFDFMGNDKYTRQYDVDILEEIKADEICEKVVGVGTSDDNDFSGDNFFIKAGDKDLPELYQALPDVVFAQTFALMNSIKVNNTPDTPSASGTVNRVVKGVTIHDYE</sequence>
<evidence type="ECO:0000313" key="7">
    <source>
        <dbReference type="Proteomes" id="UP000051006"/>
    </source>
</evidence>
<evidence type="ECO:0000256" key="3">
    <source>
        <dbReference type="ARBA" id="ARBA00022801"/>
    </source>
</evidence>
<name>A0A0R2LCT6_9LACO</name>
<organism evidence="6 7">
    <name type="scientific">Companilactobacillus kimchiensis</name>
    <dbReference type="NCBI Taxonomy" id="993692"/>
    <lineage>
        <taxon>Bacteria</taxon>
        <taxon>Bacillati</taxon>
        <taxon>Bacillota</taxon>
        <taxon>Bacilli</taxon>
        <taxon>Lactobacillales</taxon>
        <taxon>Lactobacillaceae</taxon>
        <taxon>Companilactobacillus</taxon>
    </lineage>
</organism>
<dbReference type="STRING" id="993692.IV57_GL002568"/>
<evidence type="ECO:0000259" key="5">
    <source>
        <dbReference type="PROSITE" id="PS51464"/>
    </source>
</evidence>
<dbReference type="PATRIC" id="fig|993692.3.peg.2619"/>
<evidence type="ECO:0000313" key="6">
    <source>
        <dbReference type="EMBL" id="KRN99440.1"/>
    </source>
</evidence>
<dbReference type="CDD" id="cd05010">
    <property type="entry name" value="SIS_AgaS_like"/>
    <property type="match status" value="1"/>
</dbReference>